<dbReference type="OrthoDB" id="726732at2759"/>
<dbReference type="GO" id="GO:0031012">
    <property type="term" value="C:extracellular matrix"/>
    <property type="evidence" value="ECO:0007669"/>
    <property type="project" value="TreeGrafter"/>
</dbReference>
<dbReference type="InterPro" id="IPR017853">
    <property type="entry name" value="GH"/>
</dbReference>
<dbReference type="SUPFAM" id="SSF51445">
    <property type="entry name" value="(Trans)glycosidases"/>
    <property type="match status" value="1"/>
</dbReference>
<dbReference type="GO" id="GO:0005615">
    <property type="term" value="C:extracellular space"/>
    <property type="evidence" value="ECO:0007669"/>
    <property type="project" value="TreeGrafter"/>
</dbReference>
<reference evidence="2 3" key="1">
    <citation type="submission" date="2017-03" db="EMBL/GenBank/DDBJ databases">
        <title>Genome of the blue death feigning beetle - Asbolus verrucosus.</title>
        <authorList>
            <person name="Rider S.D."/>
        </authorList>
    </citation>
    <scope>NUCLEOTIDE SEQUENCE [LARGE SCALE GENOMIC DNA]</scope>
    <source>
        <strain evidence="2">Butters</strain>
        <tissue evidence="2">Head and leg muscle</tissue>
    </source>
</reference>
<dbReference type="PANTHER" id="PTHR46145">
    <property type="entry name" value="HEPARANASE"/>
    <property type="match status" value="1"/>
</dbReference>
<dbReference type="PANTHER" id="PTHR46145:SF4">
    <property type="entry name" value="HEPARANASE"/>
    <property type="match status" value="1"/>
</dbReference>
<sequence>FTKKIHIVYIEPTEPISVVSDKFLSIALDTSVIANGFKHLNLTDRKMLKVVKALSPAYLRIGGTMADRLIFTKSQLNSFKHYLKGELDGGECSYERKFCDFLQKPNFTMSSREWLQLNKLARETNMEIIFDLNALRRFDNGTWDYRNAEELISFSNEHNLEVNWELGNEPNSFRREFNYDVDPRQLGRDFHTLSNILKKYPKYAKSLLVGPDTTRPEIGHNESEIYLKKFLVDGGDVIDAVTWHHYYFNGATAKIADFLNPKNFDILKWQIVTVKEIVEHDKLTNKPIWLGETSSAYGGGAPHLSNRFIASFLWLDKLGLAAKYGLGVVIRQSIIQGYYALIGYNYNPT</sequence>
<dbReference type="GO" id="GO:0016020">
    <property type="term" value="C:membrane"/>
    <property type="evidence" value="ECO:0007669"/>
    <property type="project" value="InterPro"/>
</dbReference>
<evidence type="ECO:0000313" key="2">
    <source>
        <dbReference type="EMBL" id="RZC41862.1"/>
    </source>
</evidence>
<evidence type="ECO:0000256" key="1">
    <source>
        <dbReference type="ARBA" id="ARBA00009800"/>
    </source>
</evidence>
<organism evidence="2 3">
    <name type="scientific">Asbolus verrucosus</name>
    <name type="common">Desert ironclad beetle</name>
    <dbReference type="NCBI Taxonomy" id="1661398"/>
    <lineage>
        <taxon>Eukaryota</taxon>
        <taxon>Metazoa</taxon>
        <taxon>Ecdysozoa</taxon>
        <taxon>Arthropoda</taxon>
        <taxon>Hexapoda</taxon>
        <taxon>Insecta</taxon>
        <taxon>Pterygota</taxon>
        <taxon>Neoptera</taxon>
        <taxon>Endopterygota</taxon>
        <taxon>Coleoptera</taxon>
        <taxon>Polyphaga</taxon>
        <taxon>Cucujiformia</taxon>
        <taxon>Tenebrionidae</taxon>
        <taxon>Pimeliinae</taxon>
        <taxon>Asbolus</taxon>
    </lineage>
</organism>
<dbReference type="AlphaFoldDB" id="A0A482W9L5"/>
<comment type="similarity">
    <text evidence="1">Belongs to the glycosyl hydrolase 79 family.</text>
</comment>
<gene>
    <name evidence="2" type="ORF">BDFB_005932</name>
</gene>
<evidence type="ECO:0000313" key="3">
    <source>
        <dbReference type="Proteomes" id="UP000292052"/>
    </source>
</evidence>
<dbReference type="GO" id="GO:0016798">
    <property type="term" value="F:hydrolase activity, acting on glycosyl bonds"/>
    <property type="evidence" value="ECO:0007669"/>
    <property type="project" value="InterPro"/>
</dbReference>
<feature type="non-terminal residue" evidence="2">
    <location>
        <position position="1"/>
    </location>
</feature>
<dbReference type="Proteomes" id="UP000292052">
    <property type="component" value="Unassembled WGS sequence"/>
</dbReference>
<dbReference type="Pfam" id="PF03662">
    <property type="entry name" value="Glyco_hydro_79n"/>
    <property type="match status" value="1"/>
</dbReference>
<dbReference type="STRING" id="1661398.A0A482W9L5"/>
<dbReference type="FunFam" id="3.20.20.80:FF:000024">
    <property type="entry name" value="Heparanase 2"/>
    <property type="match status" value="1"/>
</dbReference>
<dbReference type="InterPro" id="IPR005199">
    <property type="entry name" value="Glyco_hydro_79"/>
</dbReference>
<comment type="caution">
    <text evidence="2">The sequence shown here is derived from an EMBL/GenBank/DDBJ whole genome shotgun (WGS) entry which is preliminary data.</text>
</comment>
<name>A0A482W9L5_ASBVE</name>
<protein>
    <submittedName>
        <fullName evidence="2">Heparanase-like</fullName>
    </submittedName>
</protein>
<dbReference type="Gene3D" id="3.20.20.80">
    <property type="entry name" value="Glycosidases"/>
    <property type="match status" value="1"/>
</dbReference>
<accession>A0A482W9L5</accession>
<dbReference type="EMBL" id="QDEB01013419">
    <property type="protein sequence ID" value="RZC41862.1"/>
    <property type="molecule type" value="Genomic_DNA"/>
</dbReference>
<keyword evidence="3" id="KW-1185">Reference proteome</keyword>
<feature type="non-terminal residue" evidence="2">
    <location>
        <position position="349"/>
    </location>
</feature>
<proteinExistence type="inferred from homology"/>